<reference evidence="3 4" key="1">
    <citation type="submission" date="2015-04" db="EMBL/GenBank/DDBJ databases">
        <title>Complete genome sequence of Schizopora paradoxa KUC8140, a cosmopolitan wood degrader in East Asia.</title>
        <authorList>
            <consortium name="DOE Joint Genome Institute"/>
            <person name="Min B."/>
            <person name="Park H."/>
            <person name="Jang Y."/>
            <person name="Kim J.-J."/>
            <person name="Kim K.H."/>
            <person name="Pangilinan J."/>
            <person name="Lipzen A."/>
            <person name="Riley R."/>
            <person name="Grigoriev I.V."/>
            <person name="Spatafora J.W."/>
            <person name="Choi I.-G."/>
        </authorList>
    </citation>
    <scope>NUCLEOTIDE SEQUENCE [LARGE SCALE GENOMIC DNA]</scope>
    <source>
        <strain evidence="3 4">KUC8140</strain>
    </source>
</reference>
<feature type="domain" description="AB hydrolase-1" evidence="2">
    <location>
        <begin position="35"/>
        <end position="327"/>
    </location>
</feature>
<dbReference type="InterPro" id="IPR000073">
    <property type="entry name" value="AB_hydrolase_1"/>
</dbReference>
<evidence type="ECO:0000313" key="4">
    <source>
        <dbReference type="Proteomes" id="UP000053477"/>
    </source>
</evidence>
<protein>
    <recommendedName>
        <fullName evidence="2">AB hydrolase-1 domain-containing protein</fullName>
    </recommendedName>
</protein>
<dbReference type="AlphaFoldDB" id="A0A0H2S4Q5"/>
<evidence type="ECO:0000259" key="2">
    <source>
        <dbReference type="Pfam" id="PF12697"/>
    </source>
</evidence>
<feature type="compositionally biased region" description="Polar residues" evidence="1">
    <location>
        <begin position="339"/>
        <end position="353"/>
    </location>
</feature>
<name>A0A0H2S4Q5_9AGAM</name>
<proteinExistence type="predicted"/>
<dbReference type="SUPFAM" id="SSF53474">
    <property type="entry name" value="alpha/beta-Hydrolases"/>
    <property type="match status" value="1"/>
</dbReference>
<feature type="region of interest" description="Disordered" evidence="1">
    <location>
        <begin position="339"/>
        <end position="370"/>
    </location>
</feature>
<evidence type="ECO:0000256" key="1">
    <source>
        <dbReference type="SAM" id="MobiDB-lite"/>
    </source>
</evidence>
<dbReference type="Proteomes" id="UP000053477">
    <property type="component" value="Unassembled WGS sequence"/>
</dbReference>
<dbReference type="OrthoDB" id="94039at2759"/>
<dbReference type="STRING" id="27342.A0A0H2S4Q5"/>
<sequence length="370" mass="40199">MKVQRFICDPRPREPLQVTAVRYQPDILPSDGLTLILAHAASANKETWAPLVEELFSLQSSDTVGSSCPKVLEAWAIECPNHGESAVINEADIKIKFPDLSWDGTLYARSIHAFLLSKPDGVDFSKRSLVLVGHSIGGSNLMIFDGLQNDFVAKSFILLDGSIAHDTAERRHVSRILSQITWSKRDAWPSREAAFKDLSRHPATKSWHPDVLKQFCGNGLREHPAAKFPPPCGYKGGVALACSRDNEFALCTALEHHVPALKRLHEVYRDGSRPVHLLFSGTVELIPDKLKQELSAPEPQSKRGPASIGYIAGAGHMFVQTHPKETALAIWRILTGAGAQNESSSGPTARNPSSGGGVGVMSAKGVNGRL</sequence>
<dbReference type="EMBL" id="KQ085888">
    <property type="protein sequence ID" value="KLO19240.1"/>
    <property type="molecule type" value="Genomic_DNA"/>
</dbReference>
<dbReference type="InterPro" id="IPR029058">
    <property type="entry name" value="AB_hydrolase_fold"/>
</dbReference>
<organism evidence="3 4">
    <name type="scientific">Schizopora paradoxa</name>
    <dbReference type="NCBI Taxonomy" id="27342"/>
    <lineage>
        <taxon>Eukaryota</taxon>
        <taxon>Fungi</taxon>
        <taxon>Dikarya</taxon>
        <taxon>Basidiomycota</taxon>
        <taxon>Agaricomycotina</taxon>
        <taxon>Agaricomycetes</taxon>
        <taxon>Hymenochaetales</taxon>
        <taxon>Schizoporaceae</taxon>
        <taxon>Schizopora</taxon>
    </lineage>
</organism>
<dbReference type="InParanoid" id="A0A0H2S4Q5"/>
<dbReference type="Gene3D" id="3.40.50.1820">
    <property type="entry name" value="alpha/beta hydrolase"/>
    <property type="match status" value="1"/>
</dbReference>
<evidence type="ECO:0000313" key="3">
    <source>
        <dbReference type="EMBL" id="KLO19240.1"/>
    </source>
</evidence>
<gene>
    <name evidence="3" type="ORF">SCHPADRAFT_885636</name>
</gene>
<accession>A0A0H2S4Q5</accession>
<keyword evidence="4" id="KW-1185">Reference proteome</keyword>
<dbReference type="Pfam" id="PF12697">
    <property type="entry name" value="Abhydrolase_6"/>
    <property type="match status" value="1"/>
</dbReference>